<proteinExistence type="predicted"/>
<evidence type="ECO:0000313" key="1">
    <source>
        <dbReference type="EMBL" id="CAD7234205.1"/>
    </source>
</evidence>
<protein>
    <submittedName>
        <fullName evidence="1">Uncharacterized protein</fullName>
    </submittedName>
</protein>
<dbReference type="OrthoDB" id="420380at2759"/>
<dbReference type="EMBL" id="OB668030">
    <property type="protein sequence ID" value="CAD7234205.1"/>
    <property type="molecule type" value="Genomic_DNA"/>
</dbReference>
<organism evidence="1">
    <name type="scientific">Cyprideis torosa</name>
    <dbReference type="NCBI Taxonomy" id="163714"/>
    <lineage>
        <taxon>Eukaryota</taxon>
        <taxon>Metazoa</taxon>
        <taxon>Ecdysozoa</taxon>
        <taxon>Arthropoda</taxon>
        <taxon>Crustacea</taxon>
        <taxon>Oligostraca</taxon>
        <taxon>Ostracoda</taxon>
        <taxon>Podocopa</taxon>
        <taxon>Podocopida</taxon>
        <taxon>Cytherocopina</taxon>
        <taxon>Cytheroidea</taxon>
        <taxon>Cytherideidae</taxon>
        <taxon>Cyprideis</taxon>
    </lineage>
</organism>
<accession>A0A7R8ZW78</accession>
<sequence>MQEAAERVSRDETYSSLEMNRVFFASLLSSNADSAAPLVGESRVVIATKADLDEFTDADHYANMCRGRVRVEEHIERQLHCRRYTNDGHPYLRLMPVNMEEMSLDPLLVVFHDVMLPNEIKIFKQLSRPQVCKTVQDIGSEKFQKCHEL</sequence>
<reference evidence="1" key="1">
    <citation type="submission" date="2020-11" db="EMBL/GenBank/DDBJ databases">
        <authorList>
            <person name="Tran Van P."/>
        </authorList>
    </citation>
    <scope>NUCLEOTIDE SEQUENCE</scope>
</reference>
<name>A0A7R8ZW78_9CRUS</name>
<gene>
    <name evidence="1" type="ORF">CTOB1V02_LOCUS12022</name>
</gene>
<dbReference type="AlphaFoldDB" id="A0A7R8ZW78"/>